<dbReference type="PANTHER" id="PTHR18921">
    <property type="entry name" value="MYOSIN HEAVY CHAIN - RELATED"/>
    <property type="match status" value="1"/>
</dbReference>
<dbReference type="InterPro" id="IPR000237">
    <property type="entry name" value="GRIP_dom"/>
</dbReference>
<dbReference type="EMBL" id="JAZDUA010000045">
    <property type="protein sequence ID" value="KAK7871110.1"/>
    <property type="molecule type" value="Genomic_DNA"/>
</dbReference>
<feature type="coiled-coil region" evidence="4">
    <location>
        <begin position="404"/>
        <end position="438"/>
    </location>
</feature>
<feature type="compositionally biased region" description="Polar residues" evidence="5">
    <location>
        <begin position="1839"/>
        <end position="1857"/>
    </location>
</feature>
<feature type="region of interest" description="Disordered" evidence="5">
    <location>
        <begin position="1827"/>
        <end position="1858"/>
    </location>
</feature>
<protein>
    <recommendedName>
        <fullName evidence="6">GRIP domain-containing protein</fullName>
    </recommendedName>
</protein>
<feature type="coiled-coil region" evidence="4">
    <location>
        <begin position="1254"/>
        <end position="1382"/>
    </location>
</feature>
<sequence>MAWFGESLSSLTGHLQNLTKEVLSEASDESKGATGDLKAANEKLEELEALCTTQDLEICALKKQNAELRRRLEEAGCAEGDAEESAARAAQASWLSIEQRCDAAYAKGHAGAHPHARGHARALSDATAVAAKHQERLEKELKERIELIERLQMQLQKVEKERHELTQRTSELESQVLQLTKRISVEESVKHERISIPQNEDQLVAENNELKAILNDNNKKMRELEEELLLVKSQCLDQVIDSQVSTSELRLDVEQTRKRIGNEAGVQRAENLRAHQDMVNRMIQMGEKSKESDQNLKKLQGEDQKLAAEMVSKIEKLGDQEQQDLIHGTLKALELENQVLNMRNAQLEREALREYTSKVDERRPHPDGMNVLDKADEAVKTENVSSNLHVTDSTALSQHYENQIIQFQELSEGLKEQITQYEKQCSDLKRENLELEGIVTNIFEDIQEIQKLSDALPNQNISVLTNTSERHNSRFIVMMEKVKAIRTALSSFTSTLKSYQEEKKCLELELEGSARVIQDLETQVAKAEEERNALEVSMEELDQQHQDAIDKLIGLRNAELMENTQLKSEILELKTVVSQKTQLRDSSIQTEELSVENVIREASTQTDHVHQCDQENQTSLHCDKETSENMTEEKILNVEADSFKYDYELSEKIKKLVNFDLPNDFNNTIPQSLYLVEEIVKIVNDCKWKKDTLERKISELIRENKEDKSTITILEAECSNLKENVERLAEQLVGVAKSCKDPLPTIIENCEEAEQLEQKVAILEEEVAVLRETRVNLEEDAARMREEREELLGRIRNTEAQLRNKENIVTELQRFANEANTSARSNLAACELAEKARISAEDKAKTLSQELETCVQNYGKQLQDLEELANTLEIKNKGLIEDVKIKEMKLEEYKNCISELESEKNAFSVQLQNNTSKLEMVEKKFYNEKETLRKEIMLLQEQLTVMGAEGDKLTAVSDDLEVNLRAKLDLERQLENATKSLQKAELLIINQEELKADVKKWQNMATAEEMKVRDTLALMVKLEEENRVLKEKLREEQLTTESLNLKNEQNMKDILELREQLEKELAKAKNGQLLEDLQTKHHSEVTILKNDKNQLEQSLSLALQQHNVLKQEVESYKAVLLQKEQSEAFLHQTNLDLKIQMNALEKYKEEYLESTKKFEEEKQKFCSKISSLENNLREEVHLSEKVQYLESHVHILVQEKESLMEENSKLKAALSDSYRDKFNKMANRNSTLHGDIPLLSRHAIENDNKKTMEIKQLQQDKQTVLLRLDEKSQEIDLLKLRLKDLSSKVDENYETIRKLEQEKENITNEKSQCEDKFAMTKETVMKLSEMIKEKDQELTEMKTQLSSLSTAAQRSDSFHQQLAQARDLTAQLVQERDQLLQTVHVKHQESLQYHAEIQRLSALLSQEMGKNQQLAAQCASLAQQQGEEKASQQEAQQLQDSLRVKDEALQKLCRRLELQEQELQARGNELEALQHQMESMAQSKAAQVVPVAANDLQDEDVQEKLKEINSKWQDEQRKNKSLQNELEISQGKELALQREVERLRVHLVEIEDMYTQEALKCEERNKDLSSKLQQAEEMMKSSSTVYKSANIRANQQVETLQEQARLIAQQRDDVQLKLSAAEDQVGKHSAALRNLQAVLEQFQRDREREIEAARQSVYVKVEAAQRRHDELLNEISSLKMQLKEANEGLGAASRLGEELERKTEIVNRLKQEVVHLEEKVLKAEGEAKMVEQTVEGKVDKSLVKNVVLGFFLAPSNSKDQVLHVVASVLDFSEDERSRVQKRLGLHGSEGSGGWFKSLLHPSGQDQSNNQSLSEAFVRFLENESIPQPKLKMLPETEKQASSSSNSPRATPVSTQRKSPLLLADVQLPTFAQFPVGRNSSSILKDILKES</sequence>
<evidence type="ECO:0000256" key="5">
    <source>
        <dbReference type="SAM" id="MobiDB-lite"/>
    </source>
</evidence>
<feature type="coiled-coil region" evidence="4">
    <location>
        <begin position="1421"/>
        <end position="1476"/>
    </location>
</feature>
<dbReference type="GO" id="GO:0006888">
    <property type="term" value="P:endoplasmic reticulum to Golgi vesicle-mediated transport"/>
    <property type="evidence" value="ECO:0007669"/>
    <property type="project" value="TreeGrafter"/>
</dbReference>
<keyword evidence="8" id="KW-1185">Reference proteome</keyword>
<dbReference type="PANTHER" id="PTHR18921:SF2">
    <property type="entry name" value="THYROID RECEPTOR-INTERACTING PROTEIN 11"/>
    <property type="match status" value="1"/>
</dbReference>
<feature type="coiled-coil region" evidence="4">
    <location>
        <begin position="207"/>
        <end position="234"/>
    </location>
</feature>
<keyword evidence="2" id="KW-0333">Golgi apparatus</keyword>
<evidence type="ECO:0000256" key="3">
    <source>
        <dbReference type="ARBA" id="ARBA00023054"/>
    </source>
</evidence>
<feature type="coiled-coil region" evidence="4">
    <location>
        <begin position="1505"/>
        <end position="1733"/>
    </location>
</feature>
<proteinExistence type="predicted"/>
<organism evidence="7 8">
    <name type="scientific">Gryllus longicercus</name>
    <dbReference type="NCBI Taxonomy" id="2509291"/>
    <lineage>
        <taxon>Eukaryota</taxon>
        <taxon>Metazoa</taxon>
        <taxon>Ecdysozoa</taxon>
        <taxon>Arthropoda</taxon>
        <taxon>Hexapoda</taxon>
        <taxon>Insecta</taxon>
        <taxon>Pterygota</taxon>
        <taxon>Neoptera</taxon>
        <taxon>Polyneoptera</taxon>
        <taxon>Orthoptera</taxon>
        <taxon>Ensifera</taxon>
        <taxon>Gryllidea</taxon>
        <taxon>Grylloidea</taxon>
        <taxon>Gryllidae</taxon>
        <taxon>Gryllinae</taxon>
        <taxon>Gryllus</taxon>
    </lineage>
</organism>
<dbReference type="Pfam" id="PF01465">
    <property type="entry name" value="GRIP"/>
    <property type="match status" value="1"/>
</dbReference>
<evidence type="ECO:0000256" key="1">
    <source>
        <dbReference type="ARBA" id="ARBA00004555"/>
    </source>
</evidence>
<comment type="caution">
    <text evidence="7">The sequence shown here is derived from an EMBL/GenBank/DDBJ whole genome shotgun (WGS) entry which is preliminary data.</text>
</comment>
<dbReference type="GO" id="GO:0007030">
    <property type="term" value="P:Golgi organization"/>
    <property type="evidence" value="ECO:0007669"/>
    <property type="project" value="TreeGrafter"/>
</dbReference>
<evidence type="ECO:0000256" key="2">
    <source>
        <dbReference type="ARBA" id="ARBA00023034"/>
    </source>
</evidence>
<evidence type="ECO:0000259" key="6">
    <source>
        <dbReference type="PROSITE" id="PS50913"/>
    </source>
</evidence>
<keyword evidence="3 4" id="KW-0175">Coiled coil</keyword>
<accession>A0AAN9ZEE5</accession>
<feature type="coiled-coil region" evidence="4">
    <location>
        <begin position="123"/>
        <end position="182"/>
    </location>
</feature>
<feature type="coiled-coil region" evidence="4">
    <location>
        <begin position="967"/>
        <end position="1213"/>
    </location>
</feature>
<gene>
    <name evidence="7" type="ORF">R5R35_010471</name>
</gene>
<dbReference type="GO" id="GO:0031267">
    <property type="term" value="F:small GTPase binding"/>
    <property type="evidence" value="ECO:0007669"/>
    <property type="project" value="TreeGrafter"/>
</dbReference>
<dbReference type="Proteomes" id="UP001378592">
    <property type="component" value="Unassembled WGS sequence"/>
</dbReference>
<reference evidence="7 8" key="1">
    <citation type="submission" date="2024-03" db="EMBL/GenBank/DDBJ databases">
        <title>The genome assembly and annotation of the cricket Gryllus longicercus Weissman &amp; Gray.</title>
        <authorList>
            <person name="Szrajer S."/>
            <person name="Gray D."/>
            <person name="Ylla G."/>
        </authorList>
    </citation>
    <scope>NUCLEOTIDE SEQUENCE [LARGE SCALE GENOMIC DNA]</scope>
    <source>
        <strain evidence="7">DAG 2021-001</strain>
        <tissue evidence="7">Whole body minus gut</tissue>
    </source>
</reference>
<name>A0AAN9ZEE5_9ORTH</name>
<evidence type="ECO:0000313" key="8">
    <source>
        <dbReference type="Proteomes" id="UP001378592"/>
    </source>
</evidence>
<dbReference type="PROSITE" id="PS50913">
    <property type="entry name" value="GRIP"/>
    <property type="match status" value="1"/>
</dbReference>
<feature type="coiled-coil region" evidence="4">
    <location>
        <begin position="489"/>
        <end position="558"/>
    </location>
</feature>
<feature type="coiled-coil region" evidence="4">
    <location>
        <begin position="683"/>
        <end position="942"/>
    </location>
</feature>
<evidence type="ECO:0000313" key="7">
    <source>
        <dbReference type="EMBL" id="KAK7871110.1"/>
    </source>
</evidence>
<evidence type="ECO:0000256" key="4">
    <source>
        <dbReference type="SAM" id="Coils"/>
    </source>
</evidence>
<feature type="coiled-coil region" evidence="4">
    <location>
        <begin position="23"/>
        <end position="57"/>
    </location>
</feature>
<feature type="domain" description="GRIP" evidence="6">
    <location>
        <begin position="1733"/>
        <end position="1782"/>
    </location>
</feature>
<dbReference type="GO" id="GO:0005794">
    <property type="term" value="C:Golgi apparatus"/>
    <property type="evidence" value="ECO:0007669"/>
    <property type="project" value="UniProtKB-SubCell"/>
</dbReference>
<comment type="subcellular location">
    <subcellularLocation>
        <location evidence="1">Golgi apparatus</location>
    </subcellularLocation>
</comment>